<reference evidence="1 2" key="1">
    <citation type="journal article" date="2022" name="New Phytol.">
        <title>Ecological generalism drives hyperdiversity of secondary metabolite gene clusters in xylarialean endophytes.</title>
        <authorList>
            <person name="Franco M.E.E."/>
            <person name="Wisecaver J.H."/>
            <person name="Arnold A.E."/>
            <person name="Ju Y.M."/>
            <person name="Slot J.C."/>
            <person name="Ahrendt S."/>
            <person name="Moore L.P."/>
            <person name="Eastman K.E."/>
            <person name="Scott K."/>
            <person name="Konkel Z."/>
            <person name="Mondo S.J."/>
            <person name="Kuo A."/>
            <person name="Hayes R.D."/>
            <person name="Haridas S."/>
            <person name="Andreopoulos B."/>
            <person name="Riley R."/>
            <person name="LaButti K."/>
            <person name="Pangilinan J."/>
            <person name="Lipzen A."/>
            <person name="Amirebrahimi M."/>
            <person name="Yan J."/>
            <person name="Adam C."/>
            <person name="Keymanesh K."/>
            <person name="Ng V."/>
            <person name="Louie K."/>
            <person name="Northen T."/>
            <person name="Drula E."/>
            <person name="Henrissat B."/>
            <person name="Hsieh H.M."/>
            <person name="Youens-Clark K."/>
            <person name="Lutzoni F."/>
            <person name="Miadlikowska J."/>
            <person name="Eastwood D.C."/>
            <person name="Hamelin R.C."/>
            <person name="Grigoriev I.V."/>
            <person name="U'Ren J.M."/>
        </authorList>
    </citation>
    <scope>NUCLEOTIDE SEQUENCE [LARGE SCALE GENOMIC DNA]</scope>
    <source>
        <strain evidence="1 2">ER1909</strain>
    </source>
</reference>
<keyword evidence="2" id="KW-1185">Reference proteome</keyword>
<evidence type="ECO:0000313" key="1">
    <source>
        <dbReference type="EMBL" id="KAI6091436.1"/>
    </source>
</evidence>
<dbReference type="Proteomes" id="UP001497680">
    <property type="component" value="Unassembled WGS sequence"/>
</dbReference>
<dbReference type="EMBL" id="MU394287">
    <property type="protein sequence ID" value="KAI6091436.1"/>
    <property type="molecule type" value="Genomic_DNA"/>
</dbReference>
<sequence>MRFFALTAPFVAWTLAAAVEKPERLKGRIAARQCNPGPQYNFTAQINYYGTDNCSGNATVGTLLTQSDNGCVNVGIASTTNSAKIVFCNALECSCTHYSERDCTGDEIPVNSTSSNCAPKSGTGSRSRQCTYV</sequence>
<accession>A0ACC0DFE6</accession>
<evidence type="ECO:0000313" key="2">
    <source>
        <dbReference type="Proteomes" id="UP001497680"/>
    </source>
</evidence>
<comment type="caution">
    <text evidence="1">The sequence shown here is derived from an EMBL/GenBank/DDBJ whole genome shotgun (WGS) entry which is preliminary data.</text>
</comment>
<protein>
    <submittedName>
        <fullName evidence="1">Uncharacterized protein</fullName>
    </submittedName>
</protein>
<organism evidence="1 2">
    <name type="scientific">Hypoxylon rubiginosum</name>
    <dbReference type="NCBI Taxonomy" id="110542"/>
    <lineage>
        <taxon>Eukaryota</taxon>
        <taxon>Fungi</taxon>
        <taxon>Dikarya</taxon>
        <taxon>Ascomycota</taxon>
        <taxon>Pezizomycotina</taxon>
        <taxon>Sordariomycetes</taxon>
        <taxon>Xylariomycetidae</taxon>
        <taxon>Xylariales</taxon>
        <taxon>Hypoxylaceae</taxon>
        <taxon>Hypoxylon</taxon>
    </lineage>
</organism>
<proteinExistence type="predicted"/>
<name>A0ACC0DFE6_9PEZI</name>
<gene>
    <name evidence="1" type="ORF">F4821DRAFT_255255</name>
</gene>